<comment type="caution">
    <text evidence="2">The sequence shown here is derived from an EMBL/GenBank/DDBJ whole genome shotgun (WGS) entry which is preliminary data.</text>
</comment>
<dbReference type="AlphaFoldDB" id="X8AF86"/>
<evidence type="ECO:0000313" key="2">
    <source>
        <dbReference type="EMBL" id="EUA30582.1"/>
    </source>
</evidence>
<name>X8AF86_MYCXE</name>
<keyword evidence="1" id="KW-0732">Signal</keyword>
<feature type="chain" id="PRO_5004983542" evidence="1">
    <location>
        <begin position="23"/>
        <end position="214"/>
    </location>
</feature>
<protein>
    <submittedName>
        <fullName evidence="2">Uncharacterized protein</fullName>
    </submittedName>
</protein>
<gene>
    <name evidence="2" type="ORF">I553_4839</name>
</gene>
<evidence type="ECO:0000256" key="1">
    <source>
        <dbReference type="SAM" id="SignalP"/>
    </source>
</evidence>
<sequence>MLTDLALRASLFDMSASTPAAASPVAIVVNDSIGVQRTVCVSGMSLLSIVTCAVPGGKDPAAPAATTSMRRWQGRSRRVPTRQQIGSTQAHLVHWGIWSVLDCNNVTGPAGLGGESVISRHTRLFTPGASRQETNAPVWKSRRRSHDKQNVIQVSTGARRTDTVMVIDLIYEITAKNISAGGCRDDGGEPRRAVPGAEFRLHRNQARRNVAEDV</sequence>
<reference evidence="2" key="1">
    <citation type="submission" date="2014-01" db="EMBL/GenBank/DDBJ databases">
        <authorList>
            <person name="Brown-Elliot B."/>
            <person name="Wallace R."/>
            <person name="Lenaerts A."/>
            <person name="Ordway D."/>
            <person name="DeGroote M.A."/>
            <person name="Parker T."/>
            <person name="Sizemore C."/>
            <person name="Tallon L.J."/>
            <person name="Sadzewicz L.K."/>
            <person name="Sengamalay N."/>
            <person name="Fraser C.M."/>
            <person name="Hine E."/>
            <person name="Shefchek K.A."/>
            <person name="Das S.P."/>
            <person name="Tettelin H."/>
        </authorList>
    </citation>
    <scope>NUCLEOTIDE SEQUENCE [LARGE SCALE GENOMIC DNA]</scope>
    <source>
        <strain evidence="2">4042</strain>
    </source>
</reference>
<dbReference type="EMBL" id="JAOB01000060">
    <property type="protein sequence ID" value="EUA30582.1"/>
    <property type="molecule type" value="Genomic_DNA"/>
</dbReference>
<organism evidence="2">
    <name type="scientific">Mycobacterium xenopi 4042</name>
    <dbReference type="NCBI Taxonomy" id="1299334"/>
    <lineage>
        <taxon>Bacteria</taxon>
        <taxon>Bacillati</taxon>
        <taxon>Actinomycetota</taxon>
        <taxon>Actinomycetes</taxon>
        <taxon>Mycobacteriales</taxon>
        <taxon>Mycobacteriaceae</taxon>
        <taxon>Mycobacterium</taxon>
    </lineage>
</organism>
<proteinExistence type="predicted"/>
<feature type="signal peptide" evidence="1">
    <location>
        <begin position="1"/>
        <end position="22"/>
    </location>
</feature>
<accession>X8AF86</accession>